<protein>
    <submittedName>
        <fullName evidence="1">Uncharacterized protein</fullName>
    </submittedName>
</protein>
<organism evidence="1 2">
    <name type="scientific">Synechococcus phage S-WAM2</name>
    <dbReference type="NCBI Taxonomy" id="1815522"/>
    <lineage>
        <taxon>Viruses</taxon>
        <taxon>Duplodnaviria</taxon>
        <taxon>Heunggongvirae</taxon>
        <taxon>Uroviricota</taxon>
        <taxon>Caudoviricetes</taxon>
        <taxon>Pantevenvirales</taxon>
        <taxon>Kyanoviridae</taxon>
        <taxon>Cymopoleiavirus</taxon>
        <taxon>Cymopoleiavirus swam2</taxon>
    </lineage>
</organism>
<keyword evidence="2" id="KW-1185">Reference proteome</keyword>
<sequence length="103" mass="11765">MQTAEEAVRQALINALAEGEDQYLTDLFNLLNSVRNMNKKVSNTISYTDNTTQWAKDWSEYNFNLTSDYLNRPGGDLDAMDNIRIDTNSPDVISFGDYKSRDD</sequence>
<name>A0A1D8KTJ3_9CAUD</name>
<accession>A0A1D8KTJ3</accession>
<dbReference type="EMBL" id="KU686211">
    <property type="protein sequence ID" value="AOV61884.1"/>
    <property type="molecule type" value="Genomic_DNA"/>
</dbReference>
<dbReference type="GeneID" id="30309262"/>
<reference evidence="1 2" key="1">
    <citation type="journal article" date="2016" name="Virology">
        <title>The genomic content and context of auxiliary metabolic genes in marine cyanomyoviruses.</title>
        <authorList>
            <person name="Crummett L.T."/>
            <person name="Puxty R.J."/>
            <person name="Weihe C."/>
            <person name="Marston M.F."/>
            <person name="Martiny J.B."/>
        </authorList>
    </citation>
    <scope>NUCLEOTIDE SEQUENCE [LARGE SCALE GENOMIC DNA]</scope>
    <source>
        <strain evidence="1">0810PA29</strain>
    </source>
</reference>
<dbReference type="Proteomes" id="UP000202081">
    <property type="component" value="Segment"/>
</dbReference>
<gene>
    <name evidence="1" type="ORF">P29B0810_189</name>
</gene>
<dbReference type="RefSeq" id="YP_009324352.1">
    <property type="nucleotide sequence ID" value="NC_031935.1"/>
</dbReference>
<evidence type="ECO:0000313" key="2">
    <source>
        <dbReference type="Proteomes" id="UP000202081"/>
    </source>
</evidence>
<dbReference type="OrthoDB" id="23481at10239"/>
<proteinExistence type="predicted"/>
<dbReference type="KEGG" id="vg:30309262"/>
<evidence type="ECO:0000313" key="1">
    <source>
        <dbReference type="EMBL" id="AOV61884.1"/>
    </source>
</evidence>